<evidence type="ECO:0000256" key="2">
    <source>
        <dbReference type="ARBA" id="ARBA00011901"/>
    </source>
</evidence>
<dbReference type="FunFam" id="3.40.630.40:FF:000005">
    <property type="entry name" value="N-acetylmuramoyl-L-alanine amidase (AmiA)"/>
    <property type="match status" value="1"/>
</dbReference>
<comment type="catalytic activity">
    <reaction evidence="1">
        <text>Hydrolyzes the link between N-acetylmuramoyl residues and L-amino acid residues in certain cell-wall glycopeptides.</text>
        <dbReference type="EC" id="3.5.1.28"/>
    </reaction>
</comment>
<evidence type="ECO:0000313" key="5">
    <source>
        <dbReference type="EMBL" id="ASJ72445.1"/>
    </source>
</evidence>
<evidence type="ECO:0000259" key="4">
    <source>
        <dbReference type="SMART" id="SM00646"/>
    </source>
</evidence>
<proteinExistence type="predicted"/>
<keyword evidence="3 5" id="KW-0378">Hydrolase</keyword>
<organism evidence="5 6">
    <name type="scientific">Granulosicoccus antarcticus IMCC3135</name>
    <dbReference type="NCBI Taxonomy" id="1192854"/>
    <lineage>
        <taxon>Bacteria</taxon>
        <taxon>Pseudomonadati</taxon>
        <taxon>Pseudomonadota</taxon>
        <taxon>Gammaproteobacteria</taxon>
        <taxon>Chromatiales</taxon>
        <taxon>Granulosicoccaceae</taxon>
        <taxon>Granulosicoccus</taxon>
    </lineage>
</organism>
<dbReference type="CDD" id="cd02696">
    <property type="entry name" value="MurNAc-LAA"/>
    <property type="match status" value="1"/>
</dbReference>
<dbReference type="AlphaFoldDB" id="A0A2Z2NPQ3"/>
<protein>
    <recommendedName>
        <fullName evidence="2">N-acetylmuramoyl-L-alanine amidase</fullName>
        <ecNumber evidence="2">3.5.1.28</ecNumber>
    </recommendedName>
</protein>
<dbReference type="InterPro" id="IPR002508">
    <property type="entry name" value="MurNAc-LAA_cat"/>
</dbReference>
<evidence type="ECO:0000313" key="6">
    <source>
        <dbReference type="Proteomes" id="UP000250079"/>
    </source>
</evidence>
<dbReference type="Gene3D" id="2.60.40.3500">
    <property type="match status" value="1"/>
</dbReference>
<dbReference type="SUPFAM" id="SSF53187">
    <property type="entry name" value="Zn-dependent exopeptidases"/>
    <property type="match status" value="1"/>
</dbReference>
<name>A0A2Z2NPQ3_9GAMM</name>
<dbReference type="InterPro" id="IPR050695">
    <property type="entry name" value="N-acetylmuramoyl_amidase_3"/>
</dbReference>
<dbReference type="GO" id="GO:0030288">
    <property type="term" value="C:outer membrane-bounded periplasmic space"/>
    <property type="evidence" value="ECO:0007669"/>
    <property type="project" value="TreeGrafter"/>
</dbReference>
<evidence type="ECO:0000256" key="3">
    <source>
        <dbReference type="ARBA" id="ARBA00022801"/>
    </source>
</evidence>
<dbReference type="OrthoDB" id="9806267at2"/>
<dbReference type="EC" id="3.5.1.28" evidence="2"/>
<gene>
    <name evidence="5" type="primary">amiC_1</name>
    <name evidence="5" type="ORF">IMCC3135_11775</name>
</gene>
<dbReference type="GO" id="GO:0008745">
    <property type="term" value="F:N-acetylmuramoyl-L-alanine amidase activity"/>
    <property type="evidence" value="ECO:0007669"/>
    <property type="project" value="UniProtKB-EC"/>
</dbReference>
<dbReference type="KEGG" id="gai:IMCC3135_11775"/>
<dbReference type="PANTHER" id="PTHR30404:SF0">
    <property type="entry name" value="N-ACETYLMURAMOYL-L-ALANINE AMIDASE AMIC"/>
    <property type="match status" value="1"/>
</dbReference>
<dbReference type="Pfam" id="PF01520">
    <property type="entry name" value="Amidase_3"/>
    <property type="match status" value="1"/>
</dbReference>
<reference evidence="5 6" key="1">
    <citation type="submission" date="2016-12" db="EMBL/GenBank/DDBJ databases">
        <authorList>
            <person name="Song W.-J."/>
            <person name="Kurnit D.M."/>
        </authorList>
    </citation>
    <scope>NUCLEOTIDE SEQUENCE [LARGE SCALE GENOMIC DNA]</scope>
    <source>
        <strain evidence="5 6">IMCC3135</strain>
    </source>
</reference>
<evidence type="ECO:0000256" key="1">
    <source>
        <dbReference type="ARBA" id="ARBA00001561"/>
    </source>
</evidence>
<dbReference type="Gene3D" id="3.40.630.40">
    <property type="entry name" value="Zn-dependent exopeptidases"/>
    <property type="match status" value="1"/>
</dbReference>
<dbReference type="Proteomes" id="UP000250079">
    <property type="component" value="Chromosome"/>
</dbReference>
<accession>A0A2Z2NPQ3</accession>
<feature type="domain" description="MurNAc-LAA" evidence="4">
    <location>
        <begin position="236"/>
        <end position="392"/>
    </location>
</feature>
<keyword evidence="6" id="KW-1185">Reference proteome</keyword>
<dbReference type="InterPro" id="IPR021731">
    <property type="entry name" value="AMIN_dom"/>
</dbReference>
<dbReference type="Pfam" id="PF11741">
    <property type="entry name" value="AMIN"/>
    <property type="match status" value="1"/>
</dbReference>
<dbReference type="SMART" id="SM00646">
    <property type="entry name" value="Ami_3"/>
    <property type="match status" value="1"/>
</dbReference>
<dbReference type="RefSeq" id="WP_088917756.1">
    <property type="nucleotide sequence ID" value="NZ_CP018632.1"/>
</dbReference>
<dbReference type="GO" id="GO:0009253">
    <property type="term" value="P:peptidoglycan catabolic process"/>
    <property type="evidence" value="ECO:0007669"/>
    <property type="project" value="InterPro"/>
</dbReference>
<sequence length="414" mass="44718">MLTIRAARNIRQWVRQAVCPLILLVAGVLGGFSGSLQAAVKLNGFNLVQQENVMLHFDLDSANATADVFSLSNPNRLVVDLPEATLATPMPTTTFSEGIVSRVRYAQHGSDYLRVVLDLRGAVNPTYELIPRQGGKRLLINLGVKGTPQLGVKDIPEITGPVENVIEQPALRNAVVAIDAGHGGRDPGAVGQKKTLEKDITLAVAQKLYKRLEARPGVTPILIRDSDVYIELRERMNIARNNDADLFVSIHADAINHNQAKGSSVYTLSLDGASSEAAAWLAKSENEAAALYGDIALDQFENSLRQTLLNLTQSATMESSMEAGADVLSELTQVGAVHKSSVEQAAFAVLKSPDIPSILVETAFISNLQEEKKLKSSSYQDDLARAIESGVIRYLGRRAPAGTYLAAERRKRGS</sequence>
<dbReference type="EMBL" id="CP018632">
    <property type="protein sequence ID" value="ASJ72445.1"/>
    <property type="molecule type" value="Genomic_DNA"/>
</dbReference>
<dbReference type="PANTHER" id="PTHR30404">
    <property type="entry name" value="N-ACETYLMURAMOYL-L-ALANINE AMIDASE"/>
    <property type="match status" value="1"/>
</dbReference>